<organism evidence="2 3">
    <name type="scientific">Elysia crispata</name>
    <name type="common">lettuce slug</name>
    <dbReference type="NCBI Taxonomy" id="231223"/>
    <lineage>
        <taxon>Eukaryota</taxon>
        <taxon>Metazoa</taxon>
        <taxon>Spiralia</taxon>
        <taxon>Lophotrochozoa</taxon>
        <taxon>Mollusca</taxon>
        <taxon>Gastropoda</taxon>
        <taxon>Heterobranchia</taxon>
        <taxon>Euthyneura</taxon>
        <taxon>Panpulmonata</taxon>
        <taxon>Sacoglossa</taxon>
        <taxon>Placobranchoidea</taxon>
        <taxon>Plakobranchidae</taxon>
        <taxon>Elysia</taxon>
    </lineage>
</organism>
<feature type="compositionally biased region" description="Basic and acidic residues" evidence="1">
    <location>
        <begin position="28"/>
        <end position="45"/>
    </location>
</feature>
<evidence type="ECO:0000256" key="1">
    <source>
        <dbReference type="SAM" id="MobiDB-lite"/>
    </source>
</evidence>
<accession>A0AAE1B452</accession>
<feature type="region of interest" description="Disordered" evidence="1">
    <location>
        <begin position="14"/>
        <end position="51"/>
    </location>
</feature>
<proteinExistence type="predicted"/>
<evidence type="ECO:0000313" key="2">
    <source>
        <dbReference type="EMBL" id="KAK3798566.1"/>
    </source>
</evidence>
<keyword evidence="3" id="KW-1185">Reference proteome</keyword>
<dbReference type="AlphaFoldDB" id="A0AAE1B452"/>
<sequence length="70" mass="8000">MRLFNRFRKDEMKECCGGPTESLSDIFDQEKQDTDRQYGSEKLDGVSRAAGPNCPLTMSKFSSEEQVVKF</sequence>
<name>A0AAE1B452_9GAST</name>
<protein>
    <submittedName>
        <fullName evidence="2">Uncharacterized protein</fullName>
    </submittedName>
</protein>
<dbReference type="EMBL" id="JAWDGP010000665">
    <property type="protein sequence ID" value="KAK3798566.1"/>
    <property type="molecule type" value="Genomic_DNA"/>
</dbReference>
<evidence type="ECO:0000313" key="3">
    <source>
        <dbReference type="Proteomes" id="UP001283361"/>
    </source>
</evidence>
<dbReference type="Proteomes" id="UP001283361">
    <property type="component" value="Unassembled WGS sequence"/>
</dbReference>
<comment type="caution">
    <text evidence="2">The sequence shown here is derived from an EMBL/GenBank/DDBJ whole genome shotgun (WGS) entry which is preliminary data.</text>
</comment>
<gene>
    <name evidence="2" type="ORF">RRG08_031579</name>
</gene>
<reference evidence="2" key="1">
    <citation type="journal article" date="2023" name="G3 (Bethesda)">
        <title>A reference genome for the long-term kleptoplast-retaining sea slug Elysia crispata morphotype clarki.</title>
        <authorList>
            <person name="Eastman K.E."/>
            <person name="Pendleton A.L."/>
            <person name="Shaikh M.A."/>
            <person name="Suttiyut T."/>
            <person name="Ogas R."/>
            <person name="Tomko P."/>
            <person name="Gavelis G."/>
            <person name="Widhalm J.R."/>
            <person name="Wisecaver J.H."/>
        </authorList>
    </citation>
    <scope>NUCLEOTIDE SEQUENCE</scope>
    <source>
        <strain evidence="2">ECLA1</strain>
    </source>
</reference>